<dbReference type="InterPro" id="IPR041027">
    <property type="entry name" value="FtsK_alpha"/>
</dbReference>
<dbReference type="Gene3D" id="3.30.980.40">
    <property type="match status" value="1"/>
</dbReference>
<name>A0ABU4WI92_9BACT</name>
<dbReference type="Proteomes" id="UP001275932">
    <property type="component" value="Unassembled WGS sequence"/>
</dbReference>
<evidence type="ECO:0000313" key="16">
    <source>
        <dbReference type="EMBL" id="MDX8415973.1"/>
    </source>
</evidence>
<evidence type="ECO:0000256" key="5">
    <source>
        <dbReference type="ARBA" id="ARBA00022692"/>
    </source>
</evidence>
<keyword evidence="4" id="KW-0132">Cell division</keyword>
<dbReference type="EMBL" id="JALBUT010000008">
    <property type="protein sequence ID" value="MDX8415973.1"/>
    <property type="molecule type" value="Genomic_DNA"/>
</dbReference>
<dbReference type="InterPro" id="IPR018541">
    <property type="entry name" value="Ftsk_gamma"/>
</dbReference>
<keyword evidence="9 14" id="KW-1133">Transmembrane helix</keyword>
<keyword evidence="7" id="KW-0159">Chromosome partition</keyword>
<keyword evidence="5 14" id="KW-0812">Transmembrane</keyword>
<dbReference type="InterPro" id="IPR036390">
    <property type="entry name" value="WH_DNA-bd_sf"/>
</dbReference>
<dbReference type="Pfam" id="PF13491">
    <property type="entry name" value="FtsK_4TM"/>
    <property type="match status" value="1"/>
</dbReference>
<keyword evidence="3" id="KW-1003">Cell membrane</keyword>
<evidence type="ECO:0000256" key="6">
    <source>
        <dbReference type="ARBA" id="ARBA00022741"/>
    </source>
</evidence>
<evidence type="ECO:0000256" key="4">
    <source>
        <dbReference type="ARBA" id="ARBA00022618"/>
    </source>
</evidence>
<evidence type="ECO:0000256" key="14">
    <source>
        <dbReference type="SAM" id="Phobius"/>
    </source>
</evidence>
<evidence type="ECO:0000313" key="17">
    <source>
        <dbReference type="Proteomes" id="UP001275932"/>
    </source>
</evidence>
<feature type="binding site" evidence="13">
    <location>
        <begin position="503"/>
        <end position="510"/>
    </location>
    <ligand>
        <name>ATP</name>
        <dbReference type="ChEBI" id="CHEBI:30616"/>
    </ligand>
</feature>
<feature type="transmembrane region" description="Helical" evidence="14">
    <location>
        <begin position="204"/>
        <end position="224"/>
    </location>
</feature>
<evidence type="ECO:0000256" key="9">
    <source>
        <dbReference type="ARBA" id="ARBA00022989"/>
    </source>
</evidence>
<protein>
    <submittedName>
        <fullName evidence="16">DNA translocase FtsK 4TM domain-containing protein</fullName>
    </submittedName>
</protein>
<feature type="transmembrane region" description="Helical" evidence="14">
    <location>
        <begin position="84"/>
        <end position="107"/>
    </location>
</feature>
<keyword evidence="12" id="KW-0131">Cell cycle</keyword>
<dbReference type="InterPro" id="IPR036388">
    <property type="entry name" value="WH-like_DNA-bd_sf"/>
</dbReference>
<comment type="similarity">
    <text evidence="2">Belongs to the FtsK/SpoIIIE/SftA family.</text>
</comment>
<dbReference type="Pfam" id="PF17854">
    <property type="entry name" value="FtsK_alpha"/>
    <property type="match status" value="1"/>
</dbReference>
<dbReference type="PANTHER" id="PTHR22683:SF41">
    <property type="entry name" value="DNA TRANSLOCASE FTSK"/>
    <property type="match status" value="1"/>
</dbReference>
<feature type="transmembrane region" description="Helical" evidence="14">
    <location>
        <begin position="171"/>
        <end position="192"/>
    </location>
</feature>
<dbReference type="SMART" id="SM00843">
    <property type="entry name" value="Ftsk_gamma"/>
    <property type="match status" value="1"/>
</dbReference>
<keyword evidence="17" id="KW-1185">Reference proteome</keyword>
<reference evidence="16 17" key="1">
    <citation type="submission" date="2022-03" db="EMBL/GenBank/DDBJ databases">
        <title>Novel taxa within the pig intestine.</title>
        <authorList>
            <person name="Wylensek D."/>
            <person name="Bishof K."/>
            <person name="Afrizal A."/>
            <person name="Clavel T."/>
        </authorList>
    </citation>
    <scope>NUCLEOTIDE SEQUENCE [LARGE SCALE GENOMIC DNA]</scope>
    <source>
        <strain evidence="16 17">CLA-KB-P66</strain>
    </source>
</reference>
<comment type="caution">
    <text evidence="16">The sequence shown here is derived from an EMBL/GenBank/DDBJ whole genome shotgun (WGS) entry which is preliminary data.</text>
</comment>
<evidence type="ECO:0000256" key="12">
    <source>
        <dbReference type="ARBA" id="ARBA00023306"/>
    </source>
</evidence>
<comment type="subcellular location">
    <subcellularLocation>
        <location evidence="1">Cell membrane</location>
        <topology evidence="1">Multi-pass membrane protein</topology>
    </subcellularLocation>
</comment>
<evidence type="ECO:0000259" key="15">
    <source>
        <dbReference type="PROSITE" id="PS50901"/>
    </source>
</evidence>
<keyword evidence="8 13" id="KW-0067">ATP-binding</keyword>
<evidence type="ECO:0000256" key="10">
    <source>
        <dbReference type="ARBA" id="ARBA00023125"/>
    </source>
</evidence>
<keyword evidence="10" id="KW-0238">DNA-binding</keyword>
<keyword evidence="6 13" id="KW-0547">Nucleotide-binding</keyword>
<sequence>MASAKSKKNLKEPRSEKIGELSGNRRVYAGIALLIAAIFFSVALAGYDAGQETFFNDPMHINSTDIPASNLCGKIGATFCNAMLSVFGVSTWLILVYVAYVGVLCFLKRPKLMRLAPLFSMLAAVVLLSVLAAFIQDYLNGIYSTEYFSSGWGGKIGTLLFLHAVHPAVDYFGSAIILPVLYAFAFIASFTESPLELVKETSRLAVKILVCVGKGILRVFKAFFSLFERKRKEEDEGIFQAPTKKPRSKKEVEFGLEDDNALLASPRKEDLEETEEEELDDEDITLRIPEKEEVPPVRTAAIEEVLGAGAKIEKRPLAEVGENVAPPMPSLKVSTLEEEKYTPPKQKIKKGNYKFPSVELLNAPQKKEDAKAEDYESRMSQIIGTLDEFKIGVAPSEVFAGPVITRYEVKPNPGVRVGRIIAMEDDLAIGLKTAHVRVSTTSRGTVGIEVPNLVRQNVSMREIIESREWNESKASIPVVLGKDVTGKPVVLDLAKMPHALIAGSTGSGKSVCINVIVASLLYKCTPDDLRFVMVDPKVVELQVYNSLPHMLVPVVTDPKKVPTALNWLVKEMMKRYKIFEKVGVKNIIGFNAKILKDKEEQERAKELEAEQTPEERAMSMNAMENDLEGDGDEIEIPKKKMPYIVCIIDELADMMMVAGKEVEGAIARLTQLARAAGIHLLVATQRPSVDVVTGLIKANLPTRIGFRVASATDSRTILDSKGAETLIGWGDMLFIPPGSSDLIRAQGAFMSDGEIEKIVEAVAENGEPEFESAMQDELEAAGDGAFGIEGEWDDELTPQAFKVMKDAKRASVSFIQRKLRIGYNRAASIMDELEDKGFVGPDNGPSAPREILR</sequence>
<keyword evidence="11 14" id="KW-0472">Membrane</keyword>
<dbReference type="SUPFAM" id="SSF46785">
    <property type="entry name" value="Winged helix' DNA-binding domain"/>
    <property type="match status" value="1"/>
</dbReference>
<dbReference type="RefSeq" id="WP_370397427.1">
    <property type="nucleotide sequence ID" value="NZ_JALBUT010000008.1"/>
</dbReference>
<dbReference type="InterPro" id="IPR027417">
    <property type="entry name" value="P-loop_NTPase"/>
</dbReference>
<dbReference type="SUPFAM" id="SSF52540">
    <property type="entry name" value="P-loop containing nucleoside triphosphate hydrolases"/>
    <property type="match status" value="1"/>
</dbReference>
<evidence type="ECO:0000256" key="11">
    <source>
        <dbReference type="ARBA" id="ARBA00023136"/>
    </source>
</evidence>
<accession>A0ABU4WI92</accession>
<proteinExistence type="inferred from homology"/>
<feature type="transmembrane region" description="Helical" evidence="14">
    <location>
        <begin position="119"/>
        <end position="139"/>
    </location>
</feature>
<evidence type="ECO:0000256" key="13">
    <source>
        <dbReference type="PROSITE-ProRule" id="PRU00289"/>
    </source>
</evidence>
<gene>
    <name evidence="16" type="ORF">MOX91_07270</name>
</gene>
<evidence type="ECO:0000256" key="2">
    <source>
        <dbReference type="ARBA" id="ARBA00006474"/>
    </source>
</evidence>
<dbReference type="Pfam" id="PF01580">
    <property type="entry name" value="FtsK_SpoIIIE"/>
    <property type="match status" value="1"/>
</dbReference>
<evidence type="ECO:0000256" key="7">
    <source>
        <dbReference type="ARBA" id="ARBA00022829"/>
    </source>
</evidence>
<dbReference type="PANTHER" id="PTHR22683">
    <property type="entry name" value="SPORULATION PROTEIN RELATED"/>
    <property type="match status" value="1"/>
</dbReference>
<dbReference type="Gene3D" id="3.40.50.300">
    <property type="entry name" value="P-loop containing nucleotide triphosphate hydrolases"/>
    <property type="match status" value="1"/>
</dbReference>
<evidence type="ECO:0000256" key="1">
    <source>
        <dbReference type="ARBA" id="ARBA00004651"/>
    </source>
</evidence>
<evidence type="ECO:0000256" key="8">
    <source>
        <dbReference type="ARBA" id="ARBA00022840"/>
    </source>
</evidence>
<organism evidence="16 17">
    <name type="scientific">Intestinicryptomonas porci</name>
    <dbReference type="NCBI Taxonomy" id="2926320"/>
    <lineage>
        <taxon>Bacteria</taxon>
        <taxon>Pseudomonadati</taxon>
        <taxon>Verrucomicrobiota</taxon>
        <taxon>Opitutia</taxon>
        <taxon>Opitutales</taxon>
        <taxon>Intestinicryptomonaceae</taxon>
        <taxon>Intestinicryptomonas</taxon>
    </lineage>
</organism>
<feature type="domain" description="FtsK" evidence="15">
    <location>
        <begin position="486"/>
        <end position="715"/>
    </location>
</feature>
<dbReference type="InterPro" id="IPR025199">
    <property type="entry name" value="FtsK_4TM"/>
</dbReference>
<dbReference type="InterPro" id="IPR002543">
    <property type="entry name" value="FtsK_dom"/>
</dbReference>
<feature type="transmembrane region" description="Helical" evidence="14">
    <location>
        <begin position="27"/>
        <end position="47"/>
    </location>
</feature>
<dbReference type="InterPro" id="IPR050206">
    <property type="entry name" value="FtsK/SpoIIIE/SftA"/>
</dbReference>
<evidence type="ECO:0000256" key="3">
    <source>
        <dbReference type="ARBA" id="ARBA00022475"/>
    </source>
</evidence>
<dbReference type="PROSITE" id="PS50901">
    <property type="entry name" value="FTSK"/>
    <property type="match status" value="1"/>
</dbReference>
<dbReference type="Pfam" id="PF09397">
    <property type="entry name" value="FtsK_gamma"/>
    <property type="match status" value="1"/>
</dbReference>
<dbReference type="Gene3D" id="1.10.10.10">
    <property type="entry name" value="Winged helix-like DNA-binding domain superfamily/Winged helix DNA-binding domain"/>
    <property type="match status" value="1"/>
</dbReference>